<gene>
    <name evidence="6" type="ORF">LQ564_22440</name>
</gene>
<accession>A0ABS8QE58</accession>
<keyword evidence="1 4" id="KW-0597">Phosphoprotein</keyword>
<dbReference type="InterPro" id="IPR039420">
    <property type="entry name" value="WalR-like"/>
</dbReference>
<evidence type="ECO:0000313" key="7">
    <source>
        <dbReference type="Proteomes" id="UP001179361"/>
    </source>
</evidence>
<feature type="domain" description="Response regulatory" evidence="5">
    <location>
        <begin position="4"/>
        <end position="120"/>
    </location>
</feature>
<dbReference type="InterPro" id="IPR011006">
    <property type="entry name" value="CheY-like_superfamily"/>
</dbReference>
<dbReference type="Pfam" id="PF00072">
    <property type="entry name" value="Response_reg"/>
    <property type="match status" value="1"/>
</dbReference>
<sequence>MTKRILVVDDQPDLRLLIRLSLRTLGEVRQAESAEQALAMMAADPPDLVVLDVWLGHGQSGIDLCRILRLDPRNDKLGIILLSANGQQSDIAAGLAAGADDYIVKPFSPEGLVAAASRLLAR</sequence>
<evidence type="ECO:0000256" key="4">
    <source>
        <dbReference type="PROSITE-ProRule" id="PRU00169"/>
    </source>
</evidence>
<dbReference type="SUPFAM" id="SSF52172">
    <property type="entry name" value="CheY-like"/>
    <property type="match status" value="1"/>
</dbReference>
<evidence type="ECO:0000256" key="1">
    <source>
        <dbReference type="ARBA" id="ARBA00022553"/>
    </source>
</evidence>
<keyword evidence="7" id="KW-1185">Reference proteome</keyword>
<comment type="caution">
    <text evidence="6">The sequence shown here is derived from an EMBL/GenBank/DDBJ whole genome shotgun (WGS) entry which is preliminary data.</text>
</comment>
<keyword evidence="2" id="KW-0902">Two-component regulatory system</keyword>
<reference evidence="6" key="1">
    <citation type="submission" date="2021-11" db="EMBL/GenBank/DDBJ databases">
        <title>The complete genome of Massilia sp sp. G4R7.</title>
        <authorList>
            <person name="Liu L."/>
            <person name="Yue J."/>
            <person name="Yuan J."/>
            <person name="Yang F."/>
            <person name="Li L."/>
        </authorList>
    </citation>
    <scope>NUCLEOTIDE SEQUENCE</scope>
    <source>
        <strain evidence="6">G4R7</strain>
    </source>
</reference>
<dbReference type="PROSITE" id="PS50110">
    <property type="entry name" value="RESPONSE_REGULATORY"/>
    <property type="match status" value="1"/>
</dbReference>
<proteinExistence type="predicted"/>
<dbReference type="Gene3D" id="3.40.50.2300">
    <property type="match status" value="1"/>
</dbReference>
<dbReference type="InterPro" id="IPR001789">
    <property type="entry name" value="Sig_transdc_resp-reg_receiver"/>
</dbReference>
<dbReference type="SMART" id="SM00448">
    <property type="entry name" value="REC"/>
    <property type="match status" value="1"/>
</dbReference>
<feature type="modified residue" description="4-aspartylphosphate" evidence="4">
    <location>
        <position position="52"/>
    </location>
</feature>
<dbReference type="Proteomes" id="UP001179361">
    <property type="component" value="Unassembled WGS sequence"/>
</dbReference>
<name>A0ABS8QE58_9BURK</name>
<keyword evidence="3" id="KW-0238">DNA-binding</keyword>
<evidence type="ECO:0000256" key="3">
    <source>
        <dbReference type="ARBA" id="ARBA00023125"/>
    </source>
</evidence>
<evidence type="ECO:0000256" key="2">
    <source>
        <dbReference type="ARBA" id="ARBA00023012"/>
    </source>
</evidence>
<dbReference type="RefSeq" id="WP_231060340.1">
    <property type="nucleotide sequence ID" value="NZ_JAJNOC010000010.1"/>
</dbReference>
<protein>
    <submittedName>
        <fullName evidence="6">Response regulator</fullName>
    </submittedName>
</protein>
<dbReference type="PANTHER" id="PTHR48111:SF40">
    <property type="entry name" value="PHOSPHATE REGULON TRANSCRIPTIONAL REGULATORY PROTEIN PHOB"/>
    <property type="match status" value="1"/>
</dbReference>
<dbReference type="EMBL" id="JAJNOC010000010">
    <property type="protein sequence ID" value="MCD2519065.1"/>
    <property type="molecule type" value="Genomic_DNA"/>
</dbReference>
<evidence type="ECO:0000313" key="6">
    <source>
        <dbReference type="EMBL" id="MCD2519065.1"/>
    </source>
</evidence>
<organism evidence="6 7">
    <name type="scientific">Massilia phyllostachyos</name>
    <dbReference type="NCBI Taxonomy" id="2898585"/>
    <lineage>
        <taxon>Bacteria</taxon>
        <taxon>Pseudomonadati</taxon>
        <taxon>Pseudomonadota</taxon>
        <taxon>Betaproteobacteria</taxon>
        <taxon>Burkholderiales</taxon>
        <taxon>Oxalobacteraceae</taxon>
        <taxon>Telluria group</taxon>
        <taxon>Massilia</taxon>
    </lineage>
</organism>
<dbReference type="PANTHER" id="PTHR48111">
    <property type="entry name" value="REGULATOR OF RPOS"/>
    <property type="match status" value="1"/>
</dbReference>
<evidence type="ECO:0000259" key="5">
    <source>
        <dbReference type="PROSITE" id="PS50110"/>
    </source>
</evidence>